<proteinExistence type="predicted"/>
<dbReference type="Proteomes" id="UP001189429">
    <property type="component" value="Unassembled WGS sequence"/>
</dbReference>
<feature type="non-terminal residue" evidence="1">
    <location>
        <position position="123"/>
    </location>
</feature>
<dbReference type="EMBL" id="CAUYUJ010001758">
    <property type="protein sequence ID" value="CAK0797471.1"/>
    <property type="molecule type" value="Genomic_DNA"/>
</dbReference>
<comment type="caution">
    <text evidence="1">The sequence shown here is derived from an EMBL/GenBank/DDBJ whole genome shotgun (WGS) entry which is preliminary data.</text>
</comment>
<feature type="non-terminal residue" evidence="1">
    <location>
        <position position="1"/>
    </location>
</feature>
<protein>
    <submittedName>
        <fullName evidence="1">Uncharacterized protein</fullName>
    </submittedName>
</protein>
<name>A0ABN9PW18_9DINO</name>
<keyword evidence="2" id="KW-1185">Reference proteome</keyword>
<accession>A0ABN9PW18</accession>
<organism evidence="1 2">
    <name type="scientific">Prorocentrum cordatum</name>
    <dbReference type="NCBI Taxonomy" id="2364126"/>
    <lineage>
        <taxon>Eukaryota</taxon>
        <taxon>Sar</taxon>
        <taxon>Alveolata</taxon>
        <taxon>Dinophyceae</taxon>
        <taxon>Prorocentrales</taxon>
        <taxon>Prorocentraceae</taxon>
        <taxon>Prorocentrum</taxon>
    </lineage>
</organism>
<evidence type="ECO:0000313" key="2">
    <source>
        <dbReference type="Proteomes" id="UP001189429"/>
    </source>
</evidence>
<sequence length="123" mass="13564">GLCPVCNQPDSIHHRLYKCEGSAEIKNAREAVQATDFFFQQAREGAQEFFTGLKFRHPSTSWPQPSDEHEPALFDAEGAPMDWGAFNTEGLSVSGDGSCVPHMIKELSRASYAWVFMGADGQP</sequence>
<gene>
    <name evidence="1" type="ORF">PCOR1329_LOCUS6546</name>
</gene>
<evidence type="ECO:0000313" key="1">
    <source>
        <dbReference type="EMBL" id="CAK0797471.1"/>
    </source>
</evidence>
<reference evidence="1" key="1">
    <citation type="submission" date="2023-10" db="EMBL/GenBank/DDBJ databases">
        <authorList>
            <person name="Chen Y."/>
            <person name="Shah S."/>
            <person name="Dougan E. K."/>
            <person name="Thang M."/>
            <person name="Chan C."/>
        </authorList>
    </citation>
    <scope>NUCLEOTIDE SEQUENCE [LARGE SCALE GENOMIC DNA]</scope>
</reference>